<evidence type="ECO:0000256" key="2">
    <source>
        <dbReference type="ARBA" id="ARBA00022827"/>
    </source>
</evidence>
<evidence type="ECO:0000259" key="4">
    <source>
        <dbReference type="Pfam" id="PF03241"/>
    </source>
</evidence>
<dbReference type="InterPro" id="IPR046373">
    <property type="entry name" value="Acyl-CoA_Oxase/DH_mid-dom_sf"/>
</dbReference>
<evidence type="ECO:0000313" key="7">
    <source>
        <dbReference type="Proteomes" id="UP000194632"/>
    </source>
</evidence>
<keyword evidence="7" id="KW-1185">Reference proteome</keyword>
<dbReference type="AlphaFoldDB" id="A0A243QFS6"/>
<dbReference type="PANTHER" id="PTHR36117:SF3">
    <property type="entry name" value="4-HYDROXYPHENYLACETATE 3-MONOOXYGENASE-RELATED"/>
    <property type="match status" value="1"/>
</dbReference>
<dbReference type="Gene3D" id="1.10.3140.10">
    <property type="entry name" value="4-hydroxybutyryl-coa dehydratase, domain 1"/>
    <property type="match status" value="1"/>
</dbReference>
<keyword evidence="1" id="KW-0285">Flavoprotein</keyword>
<evidence type="ECO:0000256" key="1">
    <source>
        <dbReference type="ARBA" id="ARBA00022630"/>
    </source>
</evidence>
<dbReference type="Proteomes" id="UP000194632">
    <property type="component" value="Unassembled WGS sequence"/>
</dbReference>
<dbReference type="InterPro" id="IPR009100">
    <property type="entry name" value="AcylCoA_DH/oxidase_NM_dom_sf"/>
</dbReference>
<dbReference type="PANTHER" id="PTHR36117">
    <property type="entry name" value="4-HYDROXYPHENYLACETATE 3-MONOOXYGENASE-RELATED"/>
    <property type="match status" value="1"/>
</dbReference>
<evidence type="ECO:0000256" key="3">
    <source>
        <dbReference type="ARBA" id="ARBA00023002"/>
    </source>
</evidence>
<dbReference type="RefSeq" id="WP_086533738.1">
    <property type="nucleotide sequence ID" value="NZ_NGFO01000002.1"/>
</dbReference>
<feature type="domain" description="HpaB/PvcC/4-BUDH N-terminal" evidence="5">
    <location>
        <begin position="7"/>
        <end position="260"/>
    </location>
</feature>
<dbReference type="Gene3D" id="2.40.110.10">
    <property type="entry name" value="Butyryl-CoA Dehydrogenase, subunit A, domain 2"/>
    <property type="match status" value="1"/>
</dbReference>
<dbReference type="STRING" id="417102.CA982_02340"/>
<dbReference type="OrthoDB" id="9785230at2"/>
<name>A0A243QFS6_9ACTN</name>
<dbReference type="SUPFAM" id="SSF47203">
    <property type="entry name" value="Acyl-CoA dehydrogenase C-terminal domain-like"/>
    <property type="match status" value="1"/>
</dbReference>
<evidence type="ECO:0000313" key="6">
    <source>
        <dbReference type="EMBL" id="OUC80593.1"/>
    </source>
</evidence>
<dbReference type="InterPro" id="IPR024719">
    <property type="entry name" value="HpaB/PvcC/4-BUDH_C"/>
</dbReference>
<keyword evidence="3" id="KW-0560">Oxidoreductase</keyword>
<accession>A0A243QFS6</accession>
<proteinExistence type="predicted"/>
<gene>
    <name evidence="6" type="ORF">CA982_02340</name>
</gene>
<keyword evidence="2" id="KW-0274">FAD</keyword>
<dbReference type="Pfam" id="PF03241">
    <property type="entry name" value="HpaB"/>
    <property type="match status" value="1"/>
</dbReference>
<dbReference type="Gene3D" id="1.20.140.10">
    <property type="entry name" value="Butyryl-CoA Dehydrogenase, subunit A, domain 3"/>
    <property type="match status" value="1"/>
</dbReference>
<dbReference type="GO" id="GO:0016627">
    <property type="term" value="F:oxidoreductase activity, acting on the CH-CH group of donors"/>
    <property type="evidence" value="ECO:0007669"/>
    <property type="project" value="InterPro"/>
</dbReference>
<organism evidence="6 7">
    <name type="scientific">Gordonia lacunae</name>
    <dbReference type="NCBI Taxonomy" id="417102"/>
    <lineage>
        <taxon>Bacteria</taxon>
        <taxon>Bacillati</taxon>
        <taxon>Actinomycetota</taxon>
        <taxon>Actinomycetes</taxon>
        <taxon>Mycobacteriales</taxon>
        <taxon>Gordoniaceae</taxon>
        <taxon>Gordonia</taxon>
    </lineage>
</organism>
<dbReference type="InterPro" id="IPR036250">
    <property type="entry name" value="AcylCo_DH-like_C"/>
</dbReference>
<protein>
    <submittedName>
        <fullName evidence="6">Gamma-aminobutyrate dehydratase</fullName>
    </submittedName>
</protein>
<dbReference type="EMBL" id="NGFO01000002">
    <property type="protein sequence ID" value="OUC80593.1"/>
    <property type="molecule type" value="Genomic_DNA"/>
</dbReference>
<dbReference type="Pfam" id="PF11794">
    <property type="entry name" value="HpaB_N"/>
    <property type="match status" value="1"/>
</dbReference>
<comment type="caution">
    <text evidence="6">The sequence shown here is derived from an EMBL/GenBank/DDBJ whole genome shotgun (WGS) entry which is preliminary data.</text>
</comment>
<evidence type="ECO:0000259" key="5">
    <source>
        <dbReference type="Pfam" id="PF11794"/>
    </source>
</evidence>
<reference evidence="6 7" key="1">
    <citation type="submission" date="2017-05" db="EMBL/GenBank/DDBJ databases">
        <title>Biotechnological potential of actinobacteria isolated from South African environments.</title>
        <authorList>
            <person name="Le Roes-Hill M."/>
            <person name="Prins A."/>
            <person name="Durrell K.A."/>
        </authorList>
    </citation>
    <scope>NUCLEOTIDE SEQUENCE [LARGE SCALE GENOMIC DNA]</scope>
    <source>
        <strain evidence="6">BS2</strain>
    </source>
</reference>
<feature type="domain" description="HpaB/PvcC/4-BUDH C-terminal" evidence="4">
    <location>
        <begin position="273"/>
        <end position="463"/>
    </location>
</feature>
<sequence length="484" mass="52301">MAIRDPQAYREGLRDNRRVVYRGEKVDDVTAFGEFADAIAHSSLAYEISRTEPDLAVADDGDGPYTAFYRVPRTAADISNRGRLIETLSRMGAGTIVLKEVGSDALFALLRALSGDSLAKAEAYYRYCCENDVALAVAQTDVKGDRSLPPHRQPDPDHYLRIVDEDADSITVSGAKVHTSFSANADELIVLPTRAMSEADRDWAVSFAIPVDTEGLTLYVSPYLHGEHHAFEHPISSRHKLLESLTVFDRVRVPKERVFLNREPELAGPLALAFVDYHRFTAVNYKLPVLDLLVGAAIGIAEANGIAGAGHVKTKLTELITYAETVRGFAELAAVRSRNGGNGIHLPDPLAVNMAKYHFAHGFHQAAATLLDLAGGLVVTGPGGQDWDDPAVRAVLEKYFAAARPAQERLRLIHLIGDLTTGQWGGYQSVLATHAEGSLEAEKMQIARAYDSTRARAAVDAVLRAAAETPDAGAELVATAGAAR</sequence>
<dbReference type="InterPro" id="IPR024674">
    <property type="entry name" value="HpaB/PvcC/4-BUDH_N"/>
</dbReference>
<dbReference type="PIRSF" id="PIRSF000331">
    <property type="entry name" value="HpaA_HpaB"/>
    <property type="match status" value="1"/>
</dbReference>
<dbReference type="SUPFAM" id="SSF56645">
    <property type="entry name" value="Acyl-CoA dehydrogenase NM domain-like"/>
    <property type="match status" value="1"/>
</dbReference>
<dbReference type="InterPro" id="IPR004925">
    <property type="entry name" value="HpaB/PvcC/4-BUDH"/>
</dbReference>